<dbReference type="PANTHER" id="PTHR14689:SF0">
    <property type="entry name" value="COILED-COIL DOMAIN-CONTAINING PROTEIN 82"/>
    <property type="match status" value="1"/>
</dbReference>
<feature type="compositionally biased region" description="Acidic residues" evidence="1">
    <location>
        <begin position="289"/>
        <end position="299"/>
    </location>
</feature>
<evidence type="ECO:0000313" key="3">
    <source>
        <dbReference type="EMBL" id="KAF3769637.1"/>
    </source>
</evidence>
<sequence length="620" mass="69955">MASRKRGRKAQQQQQQQQKLTFEPVAASSGRKKKSARQQTLEASMENSTSKKLFGQQKAMEDHDEPVPSPTSKTDSGGRQAARNRPSSHFMLKSTNGSRHVVLVSSDSETPVEEDGGVSDSDGEGPLRPETPRQARASQVVVISKDSDEDESSASDDECGEEPEANVRSSQSLPNQAAVEDDPDDDQPLATPRSSMPSRRGRQVIDIEDEDEDEDEDEEIQTPAKRRRLAKNRAAASSSKQRVSTSPTSTARGTRSRARRSHRTEKDKKLELLRRRRAGEKDLKMDDLTPSEDDDEEGALYDTDSDHQVLEVFDDESEPEVEAAANKHSKKAKKRQKATKSVPLDEDANSDDEDFIDDDDDTLGVPDEALHLIPLEFTRASRKPLKAHFRDAVEWLVHRKINPAFDRDNEVYATAWRRLSDEVTGLANSKFVSSVWRPDFYKALRARPYIVQTKVDAGPLGIEYENCQACGRSGHPATWSISFQGKAYDIRTLDEVESDSDDEDDDVDRDADGNPIPPEEEEFLVGTTCNANAETAHGLIHWKSALRDWVEMRLDTEGWLEEERILERDRMKAKKRQKLADELVDGWDENDIIKNLFMDFKTTIETARTKDTTKVARRRY</sequence>
<dbReference type="Proteomes" id="UP000803844">
    <property type="component" value="Unassembled WGS sequence"/>
</dbReference>
<feature type="region of interest" description="Disordered" evidence="1">
    <location>
        <begin position="495"/>
        <end position="520"/>
    </location>
</feature>
<organism evidence="3 4">
    <name type="scientific">Cryphonectria parasitica (strain ATCC 38755 / EP155)</name>
    <dbReference type="NCBI Taxonomy" id="660469"/>
    <lineage>
        <taxon>Eukaryota</taxon>
        <taxon>Fungi</taxon>
        <taxon>Dikarya</taxon>
        <taxon>Ascomycota</taxon>
        <taxon>Pezizomycotina</taxon>
        <taxon>Sordariomycetes</taxon>
        <taxon>Sordariomycetidae</taxon>
        <taxon>Diaporthales</taxon>
        <taxon>Cryphonectriaceae</taxon>
        <taxon>Cryphonectria-Endothia species complex</taxon>
        <taxon>Cryphonectria</taxon>
    </lineage>
</organism>
<dbReference type="AlphaFoldDB" id="A0A9P5CTG1"/>
<feature type="compositionally biased region" description="Basic residues" evidence="1">
    <location>
        <begin position="254"/>
        <end position="263"/>
    </location>
</feature>
<feature type="compositionally biased region" description="Acidic residues" evidence="1">
    <location>
        <begin position="344"/>
        <end position="357"/>
    </location>
</feature>
<gene>
    <name evidence="3" type="ORF">M406DRAFT_335479</name>
</gene>
<feature type="region of interest" description="Disordered" evidence="1">
    <location>
        <begin position="1"/>
        <end position="357"/>
    </location>
</feature>
<dbReference type="EMBL" id="MU032344">
    <property type="protein sequence ID" value="KAF3769637.1"/>
    <property type="molecule type" value="Genomic_DNA"/>
</dbReference>
<feature type="compositionally biased region" description="Acidic residues" evidence="1">
    <location>
        <begin position="312"/>
        <end position="321"/>
    </location>
</feature>
<reference evidence="3" key="1">
    <citation type="journal article" date="2020" name="Phytopathology">
        <title>Genome sequence of the chestnut blight fungus Cryphonectria parasitica EP155: A fundamental resource for an archetypical invasive plant pathogen.</title>
        <authorList>
            <person name="Crouch J.A."/>
            <person name="Dawe A."/>
            <person name="Aerts A."/>
            <person name="Barry K."/>
            <person name="Churchill A.C.L."/>
            <person name="Grimwood J."/>
            <person name="Hillman B."/>
            <person name="Milgroom M.G."/>
            <person name="Pangilinan J."/>
            <person name="Smith M."/>
            <person name="Salamov A."/>
            <person name="Schmutz J."/>
            <person name="Yadav J."/>
            <person name="Grigoriev I.V."/>
            <person name="Nuss D."/>
        </authorList>
    </citation>
    <scope>NUCLEOTIDE SEQUENCE</scope>
    <source>
        <strain evidence="3">EP155</strain>
    </source>
</reference>
<feature type="compositionally biased region" description="Polar residues" evidence="1">
    <location>
        <begin position="37"/>
        <end position="51"/>
    </location>
</feature>
<feature type="compositionally biased region" description="Basic and acidic residues" evidence="1">
    <location>
        <begin position="264"/>
        <end position="287"/>
    </location>
</feature>
<evidence type="ECO:0000313" key="4">
    <source>
        <dbReference type="Proteomes" id="UP000803844"/>
    </source>
</evidence>
<dbReference type="PANTHER" id="PTHR14689">
    <property type="entry name" value="PHORBOL-ESTER_DAG-TYPE DOMAIN-CONTAINING PROTEIN"/>
    <property type="match status" value="1"/>
</dbReference>
<dbReference type="Pfam" id="PF13926">
    <property type="entry name" value="DUF4211"/>
    <property type="match status" value="1"/>
</dbReference>
<dbReference type="GeneID" id="63838177"/>
<feature type="compositionally biased region" description="Acidic residues" evidence="1">
    <location>
        <begin position="110"/>
        <end position="123"/>
    </location>
</feature>
<dbReference type="GO" id="GO:0005634">
    <property type="term" value="C:nucleus"/>
    <property type="evidence" value="ECO:0007669"/>
    <property type="project" value="TreeGrafter"/>
</dbReference>
<feature type="compositionally biased region" description="Acidic residues" evidence="1">
    <location>
        <begin position="147"/>
        <end position="164"/>
    </location>
</feature>
<accession>A0A9P5CTG1</accession>
<name>A0A9P5CTG1_CRYP1</name>
<dbReference type="InterPro" id="IPR025451">
    <property type="entry name" value="DUF4211"/>
</dbReference>
<comment type="caution">
    <text evidence="3">The sequence shown here is derived from an EMBL/GenBank/DDBJ whole genome shotgun (WGS) entry which is preliminary data.</text>
</comment>
<protein>
    <recommendedName>
        <fullName evidence="2">DUF4211 domain-containing protein</fullName>
    </recommendedName>
</protein>
<feature type="compositionally biased region" description="Low complexity" evidence="1">
    <location>
        <begin position="232"/>
        <end position="253"/>
    </location>
</feature>
<dbReference type="RefSeq" id="XP_040780598.1">
    <property type="nucleotide sequence ID" value="XM_040921048.1"/>
</dbReference>
<dbReference type="OrthoDB" id="21499at2759"/>
<feature type="domain" description="DUF4211" evidence="2">
    <location>
        <begin position="354"/>
        <end position="493"/>
    </location>
</feature>
<feature type="compositionally biased region" description="Acidic residues" evidence="1">
    <location>
        <begin position="206"/>
        <end position="220"/>
    </location>
</feature>
<feature type="compositionally biased region" description="Acidic residues" evidence="1">
    <location>
        <begin position="495"/>
        <end position="509"/>
    </location>
</feature>
<feature type="compositionally biased region" description="Basic residues" evidence="1">
    <location>
        <begin position="327"/>
        <end position="338"/>
    </location>
</feature>
<evidence type="ECO:0000256" key="1">
    <source>
        <dbReference type="SAM" id="MobiDB-lite"/>
    </source>
</evidence>
<keyword evidence="4" id="KW-1185">Reference proteome</keyword>
<proteinExistence type="predicted"/>
<evidence type="ECO:0000259" key="2">
    <source>
        <dbReference type="Pfam" id="PF13926"/>
    </source>
</evidence>